<evidence type="ECO:0000313" key="3">
    <source>
        <dbReference type="Proteomes" id="UP001221898"/>
    </source>
</evidence>
<feature type="region of interest" description="Disordered" evidence="1">
    <location>
        <begin position="46"/>
        <end position="69"/>
    </location>
</feature>
<comment type="caution">
    <text evidence="2">The sequence shown here is derived from an EMBL/GenBank/DDBJ whole genome shotgun (WGS) entry which is preliminary data.</text>
</comment>
<evidence type="ECO:0000256" key="1">
    <source>
        <dbReference type="SAM" id="MobiDB-lite"/>
    </source>
</evidence>
<proteinExistence type="predicted"/>
<dbReference type="AlphaFoldDB" id="A0AAD7W3L8"/>
<sequence length="69" mass="7587">MAEVVPFRDFSEHQDKYRAWSVLPARSLKPPECHPRGASPLSAWLGQAGVPSQTGRTAKVTRSGKVAQR</sequence>
<organism evidence="2 3">
    <name type="scientific">Aldrovandia affinis</name>
    <dbReference type="NCBI Taxonomy" id="143900"/>
    <lineage>
        <taxon>Eukaryota</taxon>
        <taxon>Metazoa</taxon>
        <taxon>Chordata</taxon>
        <taxon>Craniata</taxon>
        <taxon>Vertebrata</taxon>
        <taxon>Euteleostomi</taxon>
        <taxon>Actinopterygii</taxon>
        <taxon>Neopterygii</taxon>
        <taxon>Teleostei</taxon>
        <taxon>Notacanthiformes</taxon>
        <taxon>Halosauridae</taxon>
        <taxon>Aldrovandia</taxon>
    </lineage>
</organism>
<evidence type="ECO:0000313" key="2">
    <source>
        <dbReference type="EMBL" id="KAJ8377662.1"/>
    </source>
</evidence>
<keyword evidence="3" id="KW-1185">Reference proteome</keyword>
<name>A0AAD7W3L8_9TELE</name>
<reference evidence="2" key="1">
    <citation type="journal article" date="2023" name="Science">
        <title>Genome structures resolve the early diversification of teleost fishes.</title>
        <authorList>
            <person name="Parey E."/>
            <person name="Louis A."/>
            <person name="Montfort J."/>
            <person name="Bouchez O."/>
            <person name="Roques C."/>
            <person name="Iampietro C."/>
            <person name="Lluch J."/>
            <person name="Castinel A."/>
            <person name="Donnadieu C."/>
            <person name="Desvignes T."/>
            <person name="Floi Bucao C."/>
            <person name="Jouanno E."/>
            <person name="Wen M."/>
            <person name="Mejri S."/>
            <person name="Dirks R."/>
            <person name="Jansen H."/>
            <person name="Henkel C."/>
            <person name="Chen W.J."/>
            <person name="Zahm M."/>
            <person name="Cabau C."/>
            <person name="Klopp C."/>
            <person name="Thompson A.W."/>
            <person name="Robinson-Rechavi M."/>
            <person name="Braasch I."/>
            <person name="Lecointre G."/>
            <person name="Bobe J."/>
            <person name="Postlethwait J.H."/>
            <person name="Berthelot C."/>
            <person name="Roest Crollius H."/>
            <person name="Guiguen Y."/>
        </authorList>
    </citation>
    <scope>NUCLEOTIDE SEQUENCE</scope>
    <source>
        <strain evidence="2">NC1722</strain>
    </source>
</reference>
<dbReference type="EMBL" id="JAINUG010000344">
    <property type="protein sequence ID" value="KAJ8377662.1"/>
    <property type="molecule type" value="Genomic_DNA"/>
</dbReference>
<dbReference type="Proteomes" id="UP001221898">
    <property type="component" value="Unassembled WGS sequence"/>
</dbReference>
<protein>
    <submittedName>
        <fullName evidence="2">Uncharacterized protein</fullName>
    </submittedName>
</protein>
<accession>A0AAD7W3L8</accession>
<gene>
    <name evidence="2" type="ORF">AAFF_G00255070</name>
</gene>